<evidence type="ECO:0000256" key="3">
    <source>
        <dbReference type="PROSITE-ProRule" id="PRU00023"/>
    </source>
</evidence>
<dbReference type="Proteomes" id="UP000054498">
    <property type="component" value="Unassembled WGS sequence"/>
</dbReference>
<dbReference type="PANTHER" id="PTHR24201:SF15">
    <property type="entry name" value="ANKYRIN REPEAT DOMAIN-CONTAINING PROTEIN 66"/>
    <property type="match status" value="1"/>
</dbReference>
<sequence length="198" mass="21146">MDGDLSKLYLAVQQQSERINDAEPTKGWTALHITAAKGYDAMTRELLARGADPNIADKEGHTALHLAAGAGHLQVVTDLLRRRADPGIRDKDGRTPLDIAAAADQPRVAALLREAAGTSFLPAPSPGEVPAMRARLQVVLAGGSAHRRSPPGGQARAKHSRWIPFDEVDAARPAARPLAHDFPPPTLFSPPRARPPAR</sequence>
<dbReference type="SUPFAM" id="SSF48403">
    <property type="entry name" value="Ankyrin repeat"/>
    <property type="match status" value="1"/>
</dbReference>
<dbReference type="AlphaFoldDB" id="A0A0D2N7R7"/>
<feature type="region of interest" description="Disordered" evidence="4">
    <location>
        <begin position="144"/>
        <end position="198"/>
    </location>
</feature>
<dbReference type="InterPro" id="IPR036770">
    <property type="entry name" value="Ankyrin_rpt-contain_sf"/>
</dbReference>
<dbReference type="InterPro" id="IPR050776">
    <property type="entry name" value="Ank_Repeat/CDKN_Inhibitor"/>
</dbReference>
<accession>A0A0D2N7R7</accession>
<name>A0A0D2N7R7_9CHLO</name>
<dbReference type="InterPro" id="IPR002110">
    <property type="entry name" value="Ankyrin_rpt"/>
</dbReference>
<feature type="compositionally biased region" description="Pro residues" evidence="4">
    <location>
        <begin position="182"/>
        <end position="198"/>
    </location>
</feature>
<feature type="repeat" description="ANK" evidence="3">
    <location>
        <begin position="26"/>
        <end position="58"/>
    </location>
</feature>
<dbReference type="SMART" id="SM00248">
    <property type="entry name" value="ANK"/>
    <property type="match status" value="3"/>
</dbReference>
<evidence type="ECO:0000256" key="1">
    <source>
        <dbReference type="ARBA" id="ARBA00022737"/>
    </source>
</evidence>
<evidence type="ECO:0000313" key="6">
    <source>
        <dbReference type="Proteomes" id="UP000054498"/>
    </source>
</evidence>
<evidence type="ECO:0000256" key="4">
    <source>
        <dbReference type="SAM" id="MobiDB-lite"/>
    </source>
</evidence>
<dbReference type="Pfam" id="PF12796">
    <property type="entry name" value="Ank_2"/>
    <property type="match status" value="1"/>
</dbReference>
<dbReference type="EMBL" id="KK101182">
    <property type="protein sequence ID" value="KIZ01856.1"/>
    <property type="molecule type" value="Genomic_DNA"/>
</dbReference>
<dbReference type="PANTHER" id="PTHR24201">
    <property type="entry name" value="ANK_REP_REGION DOMAIN-CONTAINING PROTEIN"/>
    <property type="match status" value="1"/>
</dbReference>
<feature type="repeat" description="ANK" evidence="3">
    <location>
        <begin position="59"/>
        <end position="91"/>
    </location>
</feature>
<dbReference type="RefSeq" id="XP_013900875.1">
    <property type="nucleotide sequence ID" value="XM_014045421.1"/>
</dbReference>
<dbReference type="OrthoDB" id="549650at2759"/>
<keyword evidence="2 3" id="KW-0040">ANK repeat</keyword>
<proteinExistence type="predicted"/>
<keyword evidence="1" id="KW-0677">Repeat</keyword>
<evidence type="ECO:0000256" key="2">
    <source>
        <dbReference type="ARBA" id="ARBA00023043"/>
    </source>
</evidence>
<reference evidence="5 6" key="1">
    <citation type="journal article" date="2013" name="BMC Genomics">
        <title>Reconstruction of the lipid metabolism for the microalga Monoraphidium neglectum from its genome sequence reveals characteristics suitable for biofuel production.</title>
        <authorList>
            <person name="Bogen C."/>
            <person name="Al-Dilaimi A."/>
            <person name="Albersmeier A."/>
            <person name="Wichmann J."/>
            <person name="Grundmann M."/>
            <person name="Rupp O."/>
            <person name="Lauersen K.J."/>
            <person name="Blifernez-Klassen O."/>
            <person name="Kalinowski J."/>
            <person name="Goesmann A."/>
            <person name="Mussgnug J.H."/>
            <person name="Kruse O."/>
        </authorList>
    </citation>
    <scope>NUCLEOTIDE SEQUENCE [LARGE SCALE GENOMIC DNA]</scope>
    <source>
        <strain evidence="5 6">SAG 48.87</strain>
    </source>
</reference>
<organism evidence="5 6">
    <name type="scientific">Monoraphidium neglectum</name>
    <dbReference type="NCBI Taxonomy" id="145388"/>
    <lineage>
        <taxon>Eukaryota</taxon>
        <taxon>Viridiplantae</taxon>
        <taxon>Chlorophyta</taxon>
        <taxon>core chlorophytes</taxon>
        <taxon>Chlorophyceae</taxon>
        <taxon>CS clade</taxon>
        <taxon>Sphaeropleales</taxon>
        <taxon>Selenastraceae</taxon>
        <taxon>Monoraphidium</taxon>
    </lineage>
</organism>
<dbReference type="PROSITE" id="PS50088">
    <property type="entry name" value="ANK_REPEAT"/>
    <property type="match status" value="2"/>
</dbReference>
<evidence type="ECO:0000313" key="5">
    <source>
        <dbReference type="EMBL" id="KIZ01856.1"/>
    </source>
</evidence>
<keyword evidence="6" id="KW-1185">Reference proteome</keyword>
<dbReference type="KEGG" id="mng:MNEG_6109"/>
<dbReference type="GeneID" id="25738985"/>
<gene>
    <name evidence="5" type="ORF">MNEG_6109</name>
</gene>
<dbReference type="STRING" id="145388.A0A0D2N7R7"/>
<dbReference type="Gene3D" id="1.25.40.20">
    <property type="entry name" value="Ankyrin repeat-containing domain"/>
    <property type="match status" value="2"/>
</dbReference>
<protein>
    <submittedName>
        <fullName evidence="5">Uncharacterized protein</fullName>
    </submittedName>
</protein>
<dbReference type="PROSITE" id="PS50297">
    <property type="entry name" value="ANK_REP_REGION"/>
    <property type="match status" value="2"/>
</dbReference>